<dbReference type="Proteomes" id="UP000038040">
    <property type="component" value="Unplaced"/>
</dbReference>
<dbReference type="WBParaSite" id="DME_0001027101-mRNA-1">
    <property type="protein sequence ID" value="DME_0001027101-mRNA-1"/>
    <property type="gene ID" value="DME_0001027101"/>
</dbReference>
<dbReference type="Proteomes" id="UP000274756">
    <property type="component" value="Unassembled WGS sequence"/>
</dbReference>
<reference evidence="4" key="1">
    <citation type="submission" date="2017-02" db="UniProtKB">
        <authorList>
            <consortium name="WormBaseParasite"/>
        </authorList>
    </citation>
    <scope>IDENTIFICATION</scope>
</reference>
<evidence type="ECO:0000313" key="4">
    <source>
        <dbReference type="WBParaSite" id="DME_0001027101-mRNA-1"/>
    </source>
</evidence>
<evidence type="ECO:0000313" key="2">
    <source>
        <dbReference type="Proteomes" id="UP000038040"/>
    </source>
</evidence>
<dbReference type="AlphaFoldDB" id="A0A0N4UQI3"/>
<organism evidence="2 4">
    <name type="scientific">Dracunculus medinensis</name>
    <name type="common">Guinea worm</name>
    <dbReference type="NCBI Taxonomy" id="318479"/>
    <lineage>
        <taxon>Eukaryota</taxon>
        <taxon>Metazoa</taxon>
        <taxon>Ecdysozoa</taxon>
        <taxon>Nematoda</taxon>
        <taxon>Chromadorea</taxon>
        <taxon>Rhabditida</taxon>
        <taxon>Spirurina</taxon>
        <taxon>Dracunculoidea</taxon>
        <taxon>Dracunculidae</taxon>
        <taxon>Dracunculus</taxon>
    </lineage>
</organism>
<evidence type="ECO:0000313" key="3">
    <source>
        <dbReference type="Proteomes" id="UP000274756"/>
    </source>
</evidence>
<protein>
    <submittedName>
        <fullName evidence="4">Peptidase A1 domain-containing protein</fullName>
    </submittedName>
</protein>
<gene>
    <name evidence="1" type="ORF">DME_LOCUS10861</name>
</gene>
<name>A0A0N4UQI3_DRAME</name>
<accession>A0A0N4UQI3</accession>
<proteinExistence type="predicted"/>
<reference evidence="1 3" key="2">
    <citation type="submission" date="2018-11" db="EMBL/GenBank/DDBJ databases">
        <authorList>
            <consortium name="Pathogen Informatics"/>
        </authorList>
    </citation>
    <scope>NUCLEOTIDE SEQUENCE [LARGE SCALE GENOMIC DNA]</scope>
</reference>
<dbReference type="OrthoDB" id="10009301at2759"/>
<sequence length="40" mass="4428">MYFHSGKNKKISFISGAGGSIYFGDTDISLLPELVWTSFI</sequence>
<keyword evidence="3" id="KW-1185">Reference proteome</keyword>
<evidence type="ECO:0000313" key="1">
    <source>
        <dbReference type="EMBL" id="VDN60888.1"/>
    </source>
</evidence>
<dbReference type="EMBL" id="UYYG01001261">
    <property type="protein sequence ID" value="VDN60888.1"/>
    <property type="molecule type" value="Genomic_DNA"/>
</dbReference>